<reference evidence="3" key="1">
    <citation type="submission" date="2025-08" db="UniProtKB">
        <authorList>
            <consortium name="RefSeq"/>
        </authorList>
    </citation>
    <scope>IDENTIFICATION</scope>
</reference>
<evidence type="ECO:0000313" key="3">
    <source>
        <dbReference type="RefSeq" id="XP_029654634.1"/>
    </source>
</evidence>
<dbReference type="Proteomes" id="UP000515154">
    <property type="component" value="Unplaced"/>
</dbReference>
<dbReference type="RefSeq" id="XP_029654634.1">
    <property type="nucleotide sequence ID" value="XM_029798774.2"/>
</dbReference>
<dbReference type="AlphaFoldDB" id="A0A6P7TQW0"/>
<proteinExistence type="predicted"/>
<evidence type="ECO:0000313" key="2">
    <source>
        <dbReference type="Proteomes" id="UP000515154"/>
    </source>
</evidence>
<sequence>MVSDYDLQRKLRKMKTYLKQYSRILESSGLKEAKRSFKESKGIIDALRESIVSNLSNIEAICPELDNSCDNKSANLELLLIYLHNEIKALNQNIKSQKRKEQLEELNKLSKQREEMTEETEKLVMQAEKASEMSLRKEEMRLKDDLNKINTEKLRRAETEVRSLKDSERDVLLSQQRLELSRQLLSKTGLMLWRGERSSICR</sequence>
<evidence type="ECO:0000256" key="1">
    <source>
        <dbReference type="SAM" id="Coils"/>
    </source>
</evidence>
<feature type="coiled-coil region" evidence="1">
    <location>
        <begin position="80"/>
        <end position="133"/>
    </location>
</feature>
<keyword evidence="1" id="KW-0175">Coiled coil</keyword>
<gene>
    <name evidence="3" type="primary">LOC115228110</name>
</gene>
<organism evidence="2 3">
    <name type="scientific">Octopus sinensis</name>
    <name type="common">East Asian common octopus</name>
    <dbReference type="NCBI Taxonomy" id="2607531"/>
    <lineage>
        <taxon>Eukaryota</taxon>
        <taxon>Metazoa</taxon>
        <taxon>Spiralia</taxon>
        <taxon>Lophotrochozoa</taxon>
        <taxon>Mollusca</taxon>
        <taxon>Cephalopoda</taxon>
        <taxon>Coleoidea</taxon>
        <taxon>Octopodiformes</taxon>
        <taxon>Octopoda</taxon>
        <taxon>Incirrata</taxon>
        <taxon>Octopodidae</taxon>
        <taxon>Octopus</taxon>
    </lineage>
</organism>
<accession>A0A6P7TQW0</accession>
<keyword evidence="2" id="KW-1185">Reference proteome</keyword>
<name>A0A6P7TQW0_9MOLL</name>
<protein>
    <submittedName>
        <fullName evidence="3">Uncharacterized protein LOC115228110</fullName>
    </submittedName>
</protein>
<dbReference type="KEGG" id="osn:115228110"/>